<dbReference type="Proteomes" id="UP000054735">
    <property type="component" value="Unassembled WGS sequence"/>
</dbReference>
<evidence type="ECO:0000313" key="4">
    <source>
        <dbReference type="EMBL" id="STX31875.1"/>
    </source>
</evidence>
<dbReference type="EMBL" id="UGNW01000001">
    <property type="protein sequence ID" value="STX31875.1"/>
    <property type="molecule type" value="Genomic_DNA"/>
</dbReference>
<evidence type="ECO:0000313" key="6">
    <source>
        <dbReference type="Proteomes" id="UP000255066"/>
    </source>
</evidence>
<dbReference type="EMBL" id="LNXT01000006">
    <property type="protein sequence ID" value="KTC75174.1"/>
    <property type="molecule type" value="Genomic_DNA"/>
</dbReference>
<keyword evidence="2" id="KW-0040">ANK repeat</keyword>
<reference evidence="3 5" key="1">
    <citation type="submission" date="2015-11" db="EMBL/GenBank/DDBJ databases">
        <title>Genomic analysis of 38 Legionella species identifies large and diverse effector repertoires.</title>
        <authorList>
            <person name="Burstein D."/>
            <person name="Amaro F."/>
            <person name="Zusman T."/>
            <person name="Lifshitz Z."/>
            <person name="Cohen O."/>
            <person name="Gilbert J.A."/>
            <person name="Pupko T."/>
            <person name="Shuman H.A."/>
            <person name="Segal G."/>
        </authorList>
    </citation>
    <scope>NUCLEOTIDE SEQUENCE [LARGE SCALE GENOMIC DNA]</scope>
    <source>
        <strain evidence="3 5">CDC#1407-AL-14</strain>
    </source>
</reference>
<accession>A0A378IAT4</accession>
<organism evidence="4 6">
    <name type="scientific">Legionella birminghamensis</name>
    <dbReference type="NCBI Taxonomy" id="28083"/>
    <lineage>
        <taxon>Bacteria</taxon>
        <taxon>Pseudomonadati</taxon>
        <taxon>Pseudomonadota</taxon>
        <taxon>Gammaproteobacteria</taxon>
        <taxon>Legionellales</taxon>
        <taxon>Legionellaceae</taxon>
        <taxon>Legionella</taxon>
    </lineage>
</organism>
<dbReference type="AlphaFoldDB" id="A0A378IAT4"/>
<proteinExistence type="predicted"/>
<dbReference type="Pfam" id="PF12796">
    <property type="entry name" value="Ank_2"/>
    <property type="match status" value="2"/>
</dbReference>
<feature type="repeat" description="ANK" evidence="2">
    <location>
        <begin position="338"/>
        <end position="370"/>
    </location>
</feature>
<dbReference type="PANTHER" id="PTHR24161:SF85">
    <property type="entry name" value="PALMITOYLTRANSFERASE HIP14"/>
    <property type="match status" value="1"/>
</dbReference>
<dbReference type="Gene3D" id="1.25.40.20">
    <property type="entry name" value="Ankyrin repeat-containing domain"/>
    <property type="match status" value="3"/>
</dbReference>
<keyword evidence="1" id="KW-0677">Repeat</keyword>
<feature type="repeat" description="ANK" evidence="2">
    <location>
        <begin position="371"/>
        <end position="403"/>
    </location>
</feature>
<dbReference type="SMART" id="SM00248">
    <property type="entry name" value="ANK"/>
    <property type="match status" value="8"/>
</dbReference>
<dbReference type="InterPro" id="IPR036770">
    <property type="entry name" value="Ankyrin_rpt-contain_sf"/>
</dbReference>
<dbReference type="SUPFAM" id="SSF48403">
    <property type="entry name" value="Ankyrin repeat"/>
    <property type="match status" value="1"/>
</dbReference>
<evidence type="ECO:0000313" key="3">
    <source>
        <dbReference type="EMBL" id="KTC75174.1"/>
    </source>
</evidence>
<evidence type="ECO:0000313" key="5">
    <source>
        <dbReference type="Proteomes" id="UP000054735"/>
    </source>
</evidence>
<dbReference type="STRING" id="28083.Lbir_0548"/>
<evidence type="ECO:0000256" key="2">
    <source>
        <dbReference type="PROSITE-ProRule" id="PRU00023"/>
    </source>
</evidence>
<dbReference type="Pfam" id="PF00023">
    <property type="entry name" value="Ank"/>
    <property type="match status" value="1"/>
</dbReference>
<feature type="repeat" description="ANK" evidence="2">
    <location>
        <begin position="305"/>
        <end position="337"/>
    </location>
</feature>
<feature type="repeat" description="ANK" evidence="2">
    <location>
        <begin position="437"/>
        <end position="469"/>
    </location>
</feature>
<sequence>MKNIDKLVNSLNAPIRRMPLAYFEQRNAEEFEDSFIDFFIEFEKGLTLAIEQARARNKPLLVLIGEDHYSYNSAFLEIGILQLLNQKFPSLKLYREAVSKQREVDVMDSVSIYLGEFCDYEKIPSSFMDFRVCTYYEKNEIPDDCKNYLTTNGLNQNPGKNPEYFESEEGMHERNTIMAREMAGSTTDAAGVVGSAHLHGLIEKTNLADVYEIFPVNVDGYSIEHFQSRNKAVSEANLYSHSNSIFQWQLPGLYKKLFQFSDHYLPNIHSRIVYEVYLSYLLKTDFETFKAVAEKNLKLDTERWNGSTLLHTAARQGNYRAIHWLINKGMKVNKRDKLGYTPLHKAILNNQIDAIKALIKQKANVHLAASDGKTAAHLAVLSGNLNTIKFLIAKGCHFDIEDNHGMTALQLAVDNGALEACKLLLDNRTDVEAKNNDGESLLQVAFNNGHLELAEYLISKGANANVINQSGDSLIHSCLDEDYAIDAIRLLAKANADFNRVNERGFTPLHEAISAGASLKIIKLLIEKGAKVSQRVSKAHPDLAGEPPLFLALRRGNIQLIKLLIGHGANVNQQNRSGLTALEWVTTSKYSSISKERKQQIISYLINHPDVSNQAYVQKLLKQQPELEKLINTQSQPKAKLKPVQQNAHSWWNRLSNAADRVANQCEQTLLNYCGEVAQECPSYFPKKTPTYWRNVLNTPSSFFNQNNDVCPNVLCPASQLPPPASVSSIGSGQ</sequence>
<protein>
    <submittedName>
        <fullName evidence="4">Ankyrin repeat-containing protein</fullName>
    </submittedName>
</protein>
<dbReference type="PANTHER" id="PTHR24161">
    <property type="entry name" value="ANK_REP_REGION DOMAIN-CONTAINING PROTEIN-RELATED"/>
    <property type="match status" value="1"/>
</dbReference>
<dbReference type="OrthoDB" id="5653638at2"/>
<dbReference type="PROSITE" id="PS50297">
    <property type="entry name" value="ANK_REP_REGION"/>
    <property type="match status" value="7"/>
</dbReference>
<dbReference type="Proteomes" id="UP000255066">
    <property type="component" value="Unassembled WGS sequence"/>
</dbReference>
<dbReference type="RefSeq" id="WP_058522661.1">
    <property type="nucleotide sequence ID" value="NZ_CAAAHV010000006.1"/>
</dbReference>
<feature type="repeat" description="ANK" evidence="2">
    <location>
        <begin position="504"/>
        <end position="537"/>
    </location>
</feature>
<keyword evidence="5" id="KW-1185">Reference proteome</keyword>
<gene>
    <name evidence="3" type="ORF">Lbir_0548</name>
    <name evidence="4" type="ORF">NCTC12437_01650</name>
</gene>
<dbReference type="Pfam" id="PF13637">
    <property type="entry name" value="Ank_4"/>
    <property type="match status" value="1"/>
</dbReference>
<dbReference type="InterPro" id="IPR002110">
    <property type="entry name" value="Ankyrin_rpt"/>
</dbReference>
<dbReference type="PROSITE" id="PS50088">
    <property type="entry name" value="ANK_REPEAT"/>
    <property type="match status" value="7"/>
</dbReference>
<dbReference type="PRINTS" id="PR01415">
    <property type="entry name" value="ANKYRIN"/>
</dbReference>
<feature type="repeat" description="ANK" evidence="2">
    <location>
        <begin position="404"/>
        <end position="436"/>
    </location>
</feature>
<reference evidence="4 6" key="2">
    <citation type="submission" date="2018-06" db="EMBL/GenBank/DDBJ databases">
        <authorList>
            <consortium name="Pathogen Informatics"/>
            <person name="Doyle S."/>
        </authorList>
    </citation>
    <scope>NUCLEOTIDE SEQUENCE [LARGE SCALE GENOMIC DNA]</scope>
    <source>
        <strain evidence="4 6">NCTC12437</strain>
    </source>
</reference>
<evidence type="ECO:0000256" key="1">
    <source>
        <dbReference type="ARBA" id="ARBA00022737"/>
    </source>
</evidence>
<feature type="repeat" description="ANK" evidence="2">
    <location>
        <begin position="544"/>
        <end position="576"/>
    </location>
</feature>
<name>A0A378IAT4_9GAMM</name>